<dbReference type="InterPro" id="IPR036028">
    <property type="entry name" value="SH3-like_dom_sf"/>
</dbReference>
<reference evidence="7 8" key="1">
    <citation type="journal article" date="2019" name="Sci. Rep.">
        <title>Comparative genomics of chytrid fungi reveal insights into the obligate biotrophic and pathogenic lifestyle of Synchytrium endobioticum.</title>
        <authorList>
            <person name="van de Vossenberg B.T.L.H."/>
            <person name="Warris S."/>
            <person name="Nguyen H.D.T."/>
            <person name="van Gent-Pelzer M.P.E."/>
            <person name="Joly D.L."/>
            <person name="van de Geest H.C."/>
            <person name="Bonants P.J.M."/>
            <person name="Smith D.S."/>
            <person name="Levesque C.A."/>
            <person name="van der Lee T.A.J."/>
        </authorList>
    </citation>
    <scope>NUCLEOTIDE SEQUENCE [LARGE SCALE GENOMIC DNA]</scope>
    <source>
        <strain evidence="7 8">CBS 809.83</strain>
    </source>
</reference>
<evidence type="ECO:0000256" key="4">
    <source>
        <dbReference type="SAM" id="Phobius"/>
    </source>
</evidence>
<feature type="chain" id="PRO_5021287040" description="SH3 domain-containing protein" evidence="5">
    <location>
        <begin position="23"/>
        <end position="290"/>
    </location>
</feature>
<feature type="region of interest" description="Disordered" evidence="3">
    <location>
        <begin position="75"/>
        <end position="150"/>
    </location>
</feature>
<dbReference type="PANTHER" id="PTHR16861">
    <property type="entry name" value="GLYCOPROTEIN 38"/>
    <property type="match status" value="1"/>
</dbReference>
<feature type="transmembrane region" description="Helical" evidence="4">
    <location>
        <begin position="154"/>
        <end position="176"/>
    </location>
</feature>
<dbReference type="Gene3D" id="1.20.5.510">
    <property type="entry name" value="Single helix bin"/>
    <property type="match status" value="1"/>
</dbReference>
<evidence type="ECO:0000259" key="6">
    <source>
        <dbReference type="PROSITE" id="PS50002"/>
    </source>
</evidence>
<dbReference type="SUPFAM" id="SSF50044">
    <property type="entry name" value="SH3-domain"/>
    <property type="match status" value="1"/>
</dbReference>
<dbReference type="AlphaFoldDB" id="A0A507ECZ2"/>
<proteinExistence type="predicted"/>
<dbReference type="PROSITE" id="PS50002">
    <property type="entry name" value="SH3"/>
    <property type="match status" value="1"/>
</dbReference>
<keyword evidence="1 2" id="KW-0728">SH3 domain</keyword>
<dbReference type="Pfam" id="PF14604">
    <property type="entry name" value="SH3_9"/>
    <property type="match status" value="1"/>
</dbReference>
<keyword evidence="4" id="KW-1133">Transmembrane helix</keyword>
<sequence>MPSLRSLVLSSAVVLLSASVSAQSLGGVCGSGDNFACQGTQFLSCENGRWVVQNDCVTQCLSNPAFASQCSNNTQVGPGGAANPSPSPTPRPPATTNTPAQTSAGQPSPTPPTTPSTPSTPSVPRGSPTPAPSSSGPASSPDSASGGSKSNAGAIAGGIVGALAILALLAGLFFFWRRRNSNARHPDTPMPPAPAFTSSGKAQEEGMAMIPGGSSSSSAGLTAAGLSVASVLEKKYVVRHEYQPAAEDEVQLKVGDRIRMDLLFNDGWAKGTNESTGQQGLLPVACLQEA</sequence>
<evidence type="ECO:0000313" key="7">
    <source>
        <dbReference type="EMBL" id="TPX61674.1"/>
    </source>
</evidence>
<dbReference type="Proteomes" id="UP000318582">
    <property type="component" value="Unassembled WGS sequence"/>
</dbReference>
<dbReference type="STRING" id="109895.A0A507ECZ2"/>
<protein>
    <recommendedName>
        <fullName evidence="6">SH3 domain-containing protein</fullName>
    </recommendedName>
</protein>
<feature type="compositionally biased region" description="Low complexity" evidence="3">
    <location>
        <begin position="116"/>
        <end position="150"/>
    </location>
</feature>
<dbReference type="PANTHER" id="PTHR16861:SF4">
    <property type="entry name" value="SH3 DOMAIN PROTEIN (AFU_ORTHOLOGUE AFUA_1G13610)"/>
    <property type="match status" value="1"/>
</dbReference>
<evidence type="ECO:0000256" key="5">
    <source>
        <dbReference type="SAM" id="SignalP"/>
    </source>
</evidence>
<dbReference type="Gene3D" id="2.30.30.40">
    <property type="entry name" value="SH3 Domains"/>
    <property type="match status" value="1"/>
</dbReference>
<evidence type="ECO:0000256" key="1">
    <source>
        <dbReference type="ARBA" id="ARBA00022443"/>
    </source>
</evidence>
<organism evidence="7 8">
    <name type="scientific">Powellomyces hirtus</name>
    <dbReference type="NCBI Taxonomy" id="109895"/>
    <lineage>
        <taxon>Eukaryota</taxon>
        <taxon>Fungi</taxon>
        <taxon>Fungi incertae sedis</taxon>
        <taxon>Chytridiomycota</taxon>
        <taxon>Chytridiomycota incertae sedis</taxon>
        <taxon>Chytridiomycetes</taxon>
        <taxon>Spizellomycetales</taxon>
        <taxon>Powellomycetaceae</taxon>
        <taxon>Powellomyces</taxon>
    </lineage>
</organism>
<keyword evidence="4" id="KW-0812">Transmembrane</keyword>
<gene>
    <name evidence="7" type="ORF">PhCBS80983_g00890</name>
</gene>
<keyword evidence="5" id="KW-0732">Signal</keyword>
<accession>A0A507ECZ2</accession>
<name>A0A507ECZ2_9FUNG</name>
<evidence type="ECO:0000256" key="3">
    <source>
        <dbReference type="SAM" id="MobiDB-lite"/>
    </source>
</evidence>
<feature type="domain" description="SH3" evidence="6">
    <location>
        <begin position="231"/>
        <end position="290"/>
    </location>
</feature>
<evidence type="ECO:0000313" key="8">
    <source>
        <dbReference type="Proteomes" id="UP000318582"/>
    </source>
</evidence>
<dbReference type="SMART" id="SM00326">
    <property type="entry name" value="SH3"/>
    <property type="match status" value="1"/>
</dbReference>
<evidence type="ECO:0000256" key="2">
    <source>
        <dbReference type="PROSITE-ProRule" id="PRU00192"/>
    </source>
</evidence>
<dbReference type="EMBL" id="QEAQ01000006">
    <property type="protein sequence ID" value="TPX61674.1"/>
    <property type="molecule type" value="Genomic_DNA"/>
</dbReference>
<dbReference type="InterPro" id="IPR001452">
    <property type="entry name" value="SH3_domain"/>
</dbReference>
<keyword evidence="8" id="KW-1185">Reference proteome</keyword>
<feature type="compositionally biased region" description="Low complexity" evidence="3">
    <location>
        <begin position="94"/>
        <end position="104"/>
    </location>
</feature>
<comment type="caution">
    <text evidence="7">The sequence shown here is derived from an EMBL/GenBank/DDBJ whole genome shotgun (WGS) entry which is preliminary data.</text>
</comment>
<feature type="signal peptide" evidence="5">
    <location>
        <begin position="1"/>
        <end position="22"/>
    </location>
</feature>
<keyword evidence="4" id="KW-0472">Membrane</keyword>